<evidence type="ECO:0000256" key="1">
    <source>
        <dbReference type="ARBA" id="ARBA00004749"/>
    </source>
</evidence>
<reference evidence="8 9" key="1">
    <citation type="journal article" date="2020" name="Pathogens">
        <title>First Whole Genome Sequence of Anaplasma platys, an Obligate Intracellular Rickettsial Pathogen of Dogs.</title>
        <authorList>
            <person name="Llanes A."/>
            <person name="Rajeev S."/>
        </authorList>
    </citation>
    <scope>NUCLEOTIDE SEQUENCE [LARGE SCALE GENOMIC DNA]</scope>
    <source>
        <strain evidence="8 9">S3</strain>
    </source>
</reference>
<sequence>MDSKNLKHVLTTNHLACEQDVKIISVETIGLIPQYGVTDKALLEACSRLNMDGYLYKFPDGIRNVLEFMHKDLLSYLTASYENLDTCKVPRIRDKISWLLKMCVRYHAAQPAPQQLLKAVTRYNLQPANMRFSAFRAFEVADTMWHLINDTSTTFSYYTKRTTLSTIYALTLLHMSKDYSENFVDTFSFIERRVDNVISFHKIKNKMGAAAKKGLKLFDVKFDL</sequence>
<dbReference type="EMBL" id="CP046391">
    <property type="protein sequence ID" value="QJC27804.1"/>
    <property type="molecule type" value="Genomic_DNA"/>
</dbReference>
<name>A0A858PZ18_9RICK</name>
<dbReference type="NCBIfam" id="TIGR02396">
    <property type="entry name" value="diverge_rpsU"/>
    <property type="match status" value="1"/>
</dbReference>
<comment type="pathway">
    <text evidence="1">Cofactor biosynthesis; ubiquinone biosynthesis.</text>
</comment>
<proteinExistence type="inferred from homology"/>
<dbReference type="Pfam" id="PF08511">
    <property type="entry name" value="COQ9"/>
    <property type="match status" value="1"/>
</dbReference>
<accession>A0A858PZ18</accession>
<protein>
    <submittedName>
        <fullName evidence="8">COQ9 family protein</fullName>
    </submittedName>
</protein>
<dbReference type="GO" id="GO:0008289">
    <property type="term" value="F:lipid binding"/>
    <property type="evidence" value="ECO:0007669"/>
    <property type="project" value="UniProtKB-KW"/>
</dbReference>
<dbReference type="Gene3D" id="1.10.357.10">
    <property type="entry name" value="Tetracycline Repressor, domain 2"/>
    <property type="match status" value="1"/>
</dbReference>
<dbReference type="GO" id="GO:0006744">
    <property type="term" value="P:ubiquinone biosynthetic process"/>
    <property type="evidence" value="ECO:0007669"/>
    <property type="project" value="UniProtKB-KW"/>
</dbReference>
<evidence type="ECO:0000256" key="6">
    <source>
        <dbReference type="ARBA" id="ARBA00058104"/>
    </source>
</evidence>
<evidence type="ECO:0000259" key="7">
    <source>
        <dbReference type="Pfam" id="PF08511"/>
    </source>
</evidence>
<evidence type="ECO:0000256" key="3">
    <source>
        <dbReference type="ARBA" id="ARBA00022688"/>
    </source>
</evidence>
<evidence type="ECO:0000256" key="5">
    <source>
        <dbReference type="ARBA" id="ARBA00023121"/>
    </source>
</evidence>
<dbReference type="AlphaFoldDB" id="A0A858PZ18"/>
<dbReference type="RefSeq" id="WP_169193412.1">
    <property type="nucleotide sequence ID" value="NZ_CP046391.1"/>
</dbReference>
<evidence type="ECO:0000313" key="8">
    <source>
        <dbReference type="EMBL" id="QJC27804.1"/>
    </source>
</evidence>
<evidence type="ECO:0000256" key="2">
    <source>
        <dbReference type="ARBA" id="ARBA00010766"/>
    </source>
</evidence>
<feature type="domain" description="COQ9 C-terminal" evidence="7">
    <location>
        <begin position="135"/>
        <end position="200"/>
    </location>
</feature>
<dbReference type="PANTHER" id="PTHR21427">
    <property type="entry name" value="UBIQUINONE BIOSYNTHESIS PROTEIN COQ9, MITOCHONDRIAL"/>
    <property type="match status" value="1"/>
</dbReference>
<dbReference type="Proteomes" id="UP000500930">
    <property type="component" value="Chromosome"/>
</dbReference>
<dbReference type="InterPro" id="IPR013718">
    <property type="entry name" value="COQ9_C"/>
</dbReference>
<gene>
    <name evidence="8" type="ORF">ANPL_03770</name>
</gene>
<evidence type="ECO:0000256" key="4">
    <source>
        <dbReference type="ARBA" id="ARBA00022946"/>
    </source>
</evidence>
<dbReference type="KEGG" id="aplt:ANPL_03770"/>
<keyword evidence="4" id="KW-0809">Transit peptide</keyword>
<keyword evidence="3" id="KW-0831">Ubiquinone biosynthesis</keyword>
<organism evidence="8 9">
    <name type="scientific">Anaplasma platys</name>
    <dbReference type="NCBI Taxonomy" id="949"/>
    <lineage>
        <taxon>Bacteria</taxon>
        <taxon>Pseudomonadati</taxon>
        <taxon>Pseudomonadota</taxon>
        <taxon>Alphaproteobacteria</taxon>
        <taxon>Rickettsiales</taxon>
        <taxon>Anaplasmataceae</taxon>
        <taxon>Anaplasma</taxon>
    </lineage>
</organism>
<dbReference type="InterPro" id="IPR012762">
    <property type="entry name" value="Ubiq_biosynth_COQ9"/>
</dbReference>
<keyword evidence="5" id="KW-0446">Lipid-binding</keyword>
<comment type="function">
    <text evidence="6">Membrane-associated protein that warps the membrane surface to access and bind aromatic isoprenes with high specificity, including ubiquinone (CoQ) isoprene intermediates and presents them directly to COQ7, therefore facilitating the COQ7-mediated hydroxylase step. Participates in the biosynthesis of coenzyme Q, also named ubiquinone, an essential lipid-soluble electron transporter for aerobic cellular respiration.</text>
</comment>
<evidence type="ECO:0000313" key="9">
    <source>
        <dbReference type="Proteomes" id="UP000500930"/>
    </source>
</evidence>
<dbReference type="PANTHER" id="PTHR21427:SF19">
    <property type="entry name" value="UBIQUINONE BIOSYNTHESIS PROTEIN COQ9, MITOCHONDRIAL"/>
    <property type="match status" value="1"/>
</dbReference>
<comment type="similarity">
    <text evidence="2">Belongs to the COQ9 family.</text>
</comment>
<keyword evidence="9" id="KW-1185">Reference proteome</keyword>